<gene>
    <name evidence="2" type="ORF">V6N11_046906</name>
</gene>
<keyword evidence="3" id="KW-1185">Reference proteome</keyword>
<comment type="caution">
    <text evidence="2">The sequence shown here is derived from an EMBL/GenBank/DDBJ whole genome shotgun (WGS) entry which is preliminary data.</text>
</comment>
<evidence type="ECO:0000313" key="3">
    <source>
        <dbReference type="Proteomes" id="UP001396334"/>
    </source>
</evidence>
<sequence length="113" mass="12327">MGGGEKEQGERGSAALGVQGEEVVEEKGERNEGGGDDMGVDLCGVFEAFGSGSGVEEVVQMSGSKRALASLSNPRLCLRTETEQVKLLLWLWVFFFFDCRYLREIPFITASKD</sequence>
<feature type="region of interest" description="Disordered" evidence="1">
    <location>
        <begin position="1"/>
        <end position="37"/>
    </location>
</feature>
<reference evidence="2 3" key="1">
    <citation type="journal article" date="2024" name="G3 (Bethesda)">
        <title>Genome assembly of Hibiscus sabdariffa L. provides insights into metabolisms of medicinal natural products.</title>
        <authorList>
            <person name="Kim T."/>
        </authorList>
    </citation>
    <scope>NUCLEOTIDE SEQUENCE [LARGE SCALE GENOMIC DNA]</scope>
    <source>
        <strain evidence="2">TK-2024</strain>
        <tissue evidence="2">Old leaves</tissue>
    </source>
</reference>
<feature type="compositionally biased region" description="Basic and acidic residues" evidence="1">
    <location>
        <begin position="1"/>
        <end position="10"/>
    </location>
</feature>
<accession>A0ABR2NCQ7</accession>
<evidence type="ECO:0000256" key="1">
    <source>
        <dbReference type="SAM" id="MobiDB-lite"/>
    </source>
</evidence>
<protein>
    <submittedName>
        <fullName evidence="2">Uncharacterized protein</fullName>
    </submittedName>
</protein>
<dbReference type="Proteomes" id="UP001396334">
    <property type="component" value="Unassembled WGS sequence"/>
</dbReference>
<organism evidence="2 3">
    <name type="scientific">Hibiscus sabdariffa</name>
    <name type="common">roselle</name>
    <dbReference type="NCBI Taxonomy" id="183260"/>
    <lineage>
        <taxon>Eukaryota</taxon>
        <taxon>Viridiplantae</taxon>
        <taxon>Streptophyta</taxon>
        <taxon>Embryophyta</taxon>
        <taxon>Tracheophyta</taxon>
        <taxon>Spermatophyta</taxon>
        <taxon>Magnoliopsida</taxon>
        <taxon>eudicotyledons</taxon>
        <taxon>Gunneridae</taxon>
        <taxon>Pentapetalae</taxon>
        <taxon>rosids</taxon>
        <taxon>malvids</taxon>
        <taxon>Malvales</taxon>
        <taxon>Malvaceae</taxon>
        <taxon>Malvoideae</taxon>
        <taxon>Hibiscus</taxon>
    </lineage>
</organism>
<evidence type="ECO:0000313" key="2">
    <source>
        <dbReference type="EMBL" id="KAK8973946.1"/>
    </source>
</evidence>
<proteinExistence type="predicted"/>
<name>A0ABR2NCQ7_9ROSI</name>
<dbReference type="EMBL" id="JBBPBN010000173">
    <property type="protein sequence ID" value="KAK8973946.1"/>
    <property type="molecule type" value="Genomic_DNA"/>
</dbReference>